<comment type="caution">
    <text evidence="2">The sequence shown here is derived from an EMBL/GenBank/DDBJ whole genome shotgun (WGS) entry which is preliminary data.</text>
</comment>
<feature type="compositionally biased region" description="Basic and acidic residues" evidence="1">
    <location>
        <begin position="286"/>
        <end position="310"/>
    </location>
</feature>
<reference evidence="2 3" key="1">
    <citation type="journal article" date="2014" name="Int. J. Syst. Evol. Microbiol.">
        <title>Nocardioides zeae sp. nov., isolated from the stem of Zea mays.</title>
        <authorList>
            <person name="Glaeser S.P."/>
            <person name="McInroy J.A."/>
            <person name="Busse H.J."/>
            <person name="Kampfer P."/>
        </authorList>
    </citation>
    <scope>NUCLEOTIDE SEQUENCE [LARGE SCALE GENOMIC DNA]</scope>
    <source>
        <strain evidence="2 3">JCM 30728</strain>
    </source>
</reference>
<dbReference type="AlphaFoldDB" id="A0A6P0HDY7"/>
<dbReference type="EMBL" id="JAAGXA010000001">
    <property type="protein sequence ID" value="NEN76988.1"/>
    <property type="molecule type" value="Genomic_DNA"/>
</dbReference>
<accession>A0A6P0HDY7</accession>
<organism evidence="2 3">
    <name type="scientific">Nocardioides zeae</name>
    <dbReference type="NCBI Taxonomy" id="1457234"/>
    <lineage>
        <taxon>Bacteria</taxon>
        <taxon>Bacillati</taxon>
        <taxon>Actinomycetota</taxon>
        <taxon>Actinomycetes</taxon>
        <taxon>Propionibacteriales</taxon>
        <taxon>Nocardioidaceae</taxon>
        <taxon>Nocardioides</taxon>
    </lineage>
</organism>
<evidence type="ECO:0000313" key="2">
    <source>
        <dbReference type="EMBL" id="NEN76988.1"/>
    </source>
</evidence>
<evidence type="ECO:0000256" key="1">
    <source>
        <dbReference type="SAM" id="MobiDB-lite"/>
    </source>
</evidence>
<keyword evidence="3" id="KW-1185">Reference proteome</keyword>
<gene>
    <name evidence="2" type="ORF">G3T38_01730</name>
</gene>
<name>A0A6P0HDY7_9ACTN</name>
<feature type="region of interest" description="Disordered" evidence="1">
    <location>
        <begin position="268"/>
        <end position="310"/>
    </location>
</feature>
<sequence length="310" mass="32585">MADAAAPDATLLAEADALYALAPGDFTPARDARAKALKGEDAALASAVKALRRPSVAAWLVDQLVRHEPGRVDELLQVGAALRAAQDTLSADDLRAFTKQRRQLTATVTTRARALGRQLGTKVSESVAEQVEATLTAAMLDAGAGEAVRTGLLVTALRPAGLDPVDVDAALAVPGATGHVAVPVDGSADAAGAAGADGPALRVVPDDAEADDRRRQEAEEALAAAEEALGVAEAELEEIEEEVEDLEARSLQAGARVEELRTRLAEAETRQARVEDQLADAEESRDEQREAVDTARAERDEARRGLDRWT</sequence>
<dbReference type="RefSeq" id="WP_163770329.1">
    <property type="nucleotide sequence ID" value="NZ_JAAGXA010000001.1"/>
</dbReference>
<proteinExistence type="predicted"/>
<evidence type="ECO:0000313" key="3">
    <source>
        <dbReference type="Proteomes" id="UP000468687"/>
    </source>
</evidence>
<dbReference type="Gene3D" id="6.10.280.220">
    <property type="match status" value="1"/>
</dbReference>
<protein>
    <submittedName>
        <fullName evidence="2">Uncharacterized protein</fullName>
    </submittedName>
</protein>
<dbReference type="SUPFAM" id="SSF57997">
    <property type="entry name" value="Tropomyosin"/>
    <property type="match status" value="1"/>
</dbReference>
<dbReference type="Proteomes" id="UP000468687">
    <property type="component" value="Unassembled WGS sequence"/>
</dbReference>